<dbReference type="Proteomes" id="UP000431269">
    <property type="component" value="Chromosome"/>
</dbReference>
<dbReference type="RefSeq" id="WP_158766466.1">
    <property type="nucleotide sequence ID" value="NZ_CP047045.1"/>
</dbReference>
<evidence type="ECO:0000256" key="8">
    <source>
        <dbReference type="SAM" id="Phobius"/>
    </source>
</evidence>
<dbReference type="PANTHER" id="PTHR30625:SF3">
    <property type="entry name" value="TOL-PAL SYSTEM PROTEIN TOLQ"/>
    <property type="match status" value="1"/>
</dbReference>
<reference evidence="11" key="1">
    <citation type="submission" date="2019-12" db="EMBL/GenBank/DDBJ databases">
        <title>Complete genome of Terracaulis silvestris 0127_4.</title>
        <authorList>
            <person name="Vieira S."/>
            <person name="Riedel T."/>
            <person name="Sproer C."/>
            <person name="Pascual J."/>
            <person name="Boedeker C."/>
            <person name="Overmann J."/>
        </authorList>
    </citation>
    <scope>NUCLEOTIDE SEQUENCE [LARGE SCALE GENOMIC DNA]</scope>
    <source>
        <strain evidence="11">0127_4</strain>
    </source>
</reference>
<keyword evidence="3 8" id="KW-0812">Transmembrane</keyword>
<dbReference type="EMBL" id="CP047045">
    <property type="protein sequence ID" value="QGZ95620.1"/>
    <property type="molecule type" value="Genomic_DNA"/>
</dbReference>
<evidence type="ECO:0000256" key="1">
    <source>
        <dbReference type="ARBA" id="ARBA00004651"/>
    </source>
</evidence>
<feature type="transmembrane region" description="Helical" evidence="8">
    <location>
        <begin position="228"/>
        <end position="254"/>
    </location>
</feature>
<keyword evidence="6" id="KW-0653">Protein transport</keyword>
<evidence type="ECO:0000256" key="6">
    <source>
        <dbReference type="RuleBase" id="RU004057"/>
    </source>
</evidence>
<evidence type="ECO:0000259" key="9">
    <source>
        <dbReference type="Pfam" id="PF01618"/>
    </source>
</evidence>
<keyword evidence="11" id="KW-1185">Reference proteome</keyword>
<feature type="domain" description="MotA/TolQ/ExbB proton channel" evidence="9">
    <location>
        <begin position="136"/>
        <end position="265"/>
    </location>
</feature>
<feature type="transmembrane region" description="Helical" evidence="8">
    <location>
        <begin position="196"/>
        <end position="216"/>
    </location>
</feature>
<evidence type="ECO:0000256" key="4">
    <source>
        <dbReference type="ARBA" id="ARBA00022989"/>
    </source>
</evidence>
<gene>
    <name evidence="10" type="primary">exbB_1</name>
    <name evidence="10" type="ORF">DSM104635_02470</name>
</gene>
<feature type="region of interest" description="Disordered" evidence="7">
    <location>
        <begin position="20"/>
        <end position="41"/>
    </location>
</feature>
<evidence type="ECO:0000256" key="5">
    <source>
        <dbReference type="ARBA" id="ARBA00023136"/>
    </source>
</evidence>
<evidence type="ECO:0000313" key="11">
    <source>
        <dbReference type="Proteomes" id="UP000431269"/>
    </source>
</evidence>
<dbReference type="GO" id="GO:0005886">
    <property type="term" value="C:plasma membrane"/>
    <property type="evidence" value="ECO:0007669"/>
    <property type="project" value="UniProtKB-SubCell"/>
</dbReference>
<keyword evidence="2" id="KW-1003">Cell membrane</keyword>
<evidence type="ECO:0000256" key="3">
    <source>
        <dbReference type="ARBA" id="ARBA00022692"/>
    </source>
</evidence>
<proteinExistence type="inferred from homology"/>
<keyword evidence="5 8" id="KW-0472">Membrane</keyword>
<evidence type="ECO:0000313" key="10">
    <source>
        <dbReference type="EMBL" id="QGZ95620.1"/>
    </source>
</evidence>
<dbReference type="InterPro" id="IPR002898">
    <property type="entry name" value="MotA_ExbB_proton_chnl"/>
</dbReference>
<organism evidence="10 11">
    <name type="scientific">Terricaulis silvestris</name>
    <dbReference type="NCBI Taxonomy" id="2686094"/>
    <lineage>
        <taxon>Bacteria</taxon>
        <taxon>Pseudomonadati</taxon>
        <taxon>Pseudomonadota</taxon>
        <taxon>Alphaproteobacteria</taxon>
        <taxon>Caulobacterales</taxon>
        <taxon>Caulobacteraceae</taxon>
        <taxon>Terricaulis</taxon>
    </lineage>
</organism>
<comment type="subcellular location">
    <subcellularLocation>
        <location evidence="1">Cell membrane</location>
        <topology evidence="1">Multi-pass membrane protein</topology>
    </subcellularLocation>
    <subcellularLocation>
        <location evidence="6">Membrane</location>
        <topology evidence="6">Multi-pass membrane protein</topology>
    </subcellularLocation>
</comment>
<keyword evidence="4 8" id="KW-1133">Transmembrane helix</keyword>
<dbReference type="InterPro" id="IPR050790">
    <property type="entry name" value="ExbB/TolQ_transport"/>
</dbReference>
<dbReference type="KEGG" id="tsv:DSM104635_02470"/>
<sequence length="285" mass="29959">MSLIYSLLTFAQQGAAPAAAPGVTPATPAPPSGPAPSASDIAAAKQRSADAAAEAAGHQEVSLMELVRQLEPLELGVMIILALCAIYAVALLFEKIYVMRKASKQTKDFLAAFRKANSVEEAEAIVRKLPNSGIKSMFDAGMAEVRRTQDLGLYTMRDARDHTMQRVASAMSTRQNEHLEDLGSSMTFLASIGANAPFIGLFGTVWGIMIAFVGIAKSQTTSLAVVAPGIAGALLATAAGLAAAIPAVLIYNFAAKQISKQGQKLDDFAGEFISLVSRDMDRRAG</sequence>
<accession>A0A6I6MK63</accession>
<evidence type="ECO:0000256" key="7">
    <source>
        <dbReference type="SAM" id="MobiDB-lite"/>
    </source>
</evidence>
<evidence type="ECO:0000256" key="2">
    <source>
        <dbReference type="ARBA" id="ARBA00022475"/>
    </source>
</evidence>
<dbReference type="Pfam" id="PF01618">
    <property type="entry name" value="MotA_ExbB"/>
    <property type="match status" value="1"/>
</dbReference>
<dbReference type="GO" id="GO:0017038">
    <property type="term" value="P:protein import"/>
    <property type="evidence" value="ECO:0007669"/>
    <property type="project" value="TreeGrafter"/>
</dbReference>
<dbReference type="PANTHER" id="PTHR30625">
    <property type="entry name" value="PROTEIN TOLQ"/>
    <property type="match status" value="1"/>
</dbReference>
<keyword evidence="6" id="KW-0813">Transport</keyword>
<protein>
    <submittedName>
        <fullName evidence="10">Biopolymer transport protein ExbB</fullName>
    </submittedName>
</protein>
<name>A0A6I6MK63_9CAUL</name>
<feature type="transmembrane region" description="Helical" evidence="8">
    <location>
        <begin position="75"/>
        <end position="93"/>
    </location>
</feature>
<dbReference type="AlphaFoldDB" id="A0A6I6MK63"/>
<comment type="similarity">
    <text evidence="6">Belongs to the exbB/tolQ family.</text>
</comment>